<feature type="domain" description="TERF2-interacting telomeric protein 1 Myb" evidence="7">
    <location>
        <begin position="12"/>
        <end position="63"/>
    </location>
</feature>
<dbReference type="PANTHER" id="PTHR16466">
    <property type="entry name" value="TELOMERE REPEAT-BINDING FACTOR 2-INTERACTING PROTEIN 1"/>
    <property type="match status" value="1"/>
</dbReference>
<evidence type="ECO:0000256" key="4">
    <source>
        <dbReference type="ARBA" id="ARBA00023242"/>
    </source>
</evidence>
<comment type="similarity">
    <text evidence="1 5">Belongs to the RAP1 family.</text>
</comment>
<proteinExistence type="inferred from homology"/>
<dbReference type="InterPro" id="IPR039595">
    <property type="entry name" value="TE2IP/Rap1"/>
</dbReference>
<keyword evidence="5" id="KW-0010">Activator</keyword>
<dbReference type="GO" id="GO:0006355">
    <property type="term" value="P:regulation of DNA-templated transcription"/>
    <property type="evidence" value="ECO:0007669"/>
    <property type="project" value="UniProtKB-UniRule"/>
</dbReference>
<evidence type="ECO:0000256" key="2">
    <source>
        <dbReference type="ARBA" id="ARBA00022454"/>
    </source>
</evidence>
<comment type="function">
    <text evidence="5">Acts both as a regulator of telomere function and as a transcription regulator. Involved in the regulation of telomere length and protection as a component of the shelterin complex (telosome). Does not bind DNA directly: recruited to telomeric double-stranded 5'-TTAGGG-3' repeats via its interaction with terf2. Independently of its function in telomeres, also acts as a transcription regulator: recruited to extratelomeric 5'-TTAGGG-3' sites via its association with terf2 or other factors, and regulates gene expression.</text>
</comment>
<dbReference type="Pfam" id="PF08914">
    <property type="entry name" value="Myb_Rap1"/>
    <property type="match status" value="2"/>
</dbReference>
<evidence type="ECO:0000256" key="1">
    <source>
        <dbReference type="ARBA" id="ARBA00010467"/>
    </source>
</evidence>
<dbReference type="SUPFAM" id="SSF46689">
    <property type="entry name" value="Homeodomain-like"/>
    <property type="match status" value="2"/>
</dbReference>
<feature type="region of interest" description="Disordered" evidence="6">
    <location>
        <begin position="224"/>
        <end position="309"/>
    </location>
</feature>
<keyword evidence="5" id="KW-0805">Transcription regulation</keyword>
<dbReference type="PANTHER" id="PTHR16466:SF6">
    <property type="entry name" value="TELOMERIC REPEAT-BINDING FACTOR 2-INTERACTING PROTEIN 1"/>
    <property type="match status" value="1"/>
</dbReference>
<evidence type="ECO:0000259" key="7">
    <source>
        <dbReference type="Pfam" id="PF08914"/>
    </source>
</evidence>
<name>A0AAV2TA09_CALDB</name>
<comment type="subcellular location">
    <subcellularLocation>
        <location evidence="5">Nucleus</location>
    </subcellularLocation>
    <subcellularLocation>
        <location evidence="5">Chromosome</location>
        <location evidence="5">Telomere</location>
    </subcellularLocation>
</comment>
<feature type="domain" description="TERF2-interacting telomeric protein 1 Myb" evidence="7">
    <location>
        <begin position="86"/>
        <end position="141"/>
    </location>
</feature>
<dbReference type="GO" id="GO:0070187">
    <property type="term" value="C:shelterin complex"/>
    <property type="evidence" value="ECO:0007669"/>
    <property type="project" value="TreeGrafter"/>
</dbReference>
<reference evidence="8" key="1">
    <citation type="submission" date="2024-06" db="EMBL/GenBank/DDBJ databases">
        <authorList>
            <person name="Liu X."/>
            <person name="Lenzi L."/>
            <person name="Haldenby T S."/>
            <person name="Uol C."/>
        </authorList>
    </citation>
    <scope>NUCLEOTIDE SEQUENCE</scope>
</reference>
<evidence type="ECO:0000256" key="3">
    <source>
        <dbReference type="ARBA" id="ARBA00022895"/>
    </source>
</evidence>
<dbReference type="Proteomes" id="UP001497525">
    <property type="component" value="Unassembled WGS sequence"/>
</dbReference>
<keyword evidence="2 5" id="KW-0158">Chromosome</keyword>
<dbReference type="Gene3D" id="1.10.10.60">
    <property type="entry name" value="Homeodomain-like"/>
    <property type="match status" value="2"/>
</dbReference>
<keyword evidence="5" id="KW-0804">Transcription</keyword>
<organism evidence="8 9">
    <name type="scientific">Calicophoron daubneyi</name>
    <name type="common">Rumen fluke</name>
    <name type="synonym">Paramphistomum daubneyi</name>
    <dbReference type="NCBI Taxonomy" id="300641"/>
    <lineage>
        <taxon>Eukaryota</taxon>
        <taxon>Metazoa</taxon>
        <taxon>Spiralia</taxon>
        <taxon>Lophotrochozoa</taxon>
        <taxon>Platyhelminthes</taxon>
        <taxon>Trematoda</taxon>
        <taxon>Digenea</taxon>
        <taxon>Plagiorchiida</taxon>
        <taxon>Pronocephalata</taxon>
        <taxon>Paramphistomoidea</taxon>
        <taxon>Paramphistomidae</taxon>
        <taxon>Calicophoron</taxon>
    </lineage>
</organism>
<comment type="caution">
    <text evidence="8">The sequence shown here is derived from an EMBL/GenBank/DDBJ whole genome shotgun (WGS) entry which is preliminary data.</text>
</comment>
<dbReference type="GO" id="GO:0010833">
    <property type="term" value="P:telomere maintenance via telomere lengthening"/>
    <property type="evidence" value="ECO:0007669"/>
    <property type="project" value="UniProtKB-UniRule"/>
</dbReference>
<feature type="compositionally biased region" description="Low complexity" evidence="6">
    <location>
        <begin position="192"/>
        <end position="207"/>
    </location>
</feature>
<sequence length="341" mass="38657">MRVPSIRSRTPFTEVESRALWSYLVQNNLLEEVHKRSVWRKMEAEGVTNHSAETMRSHFRRFYAKSKNLPTTELRLKFSRRKRSEFTERDDTAMLNYLVNNNWYNTTRIYSMDLWKDMECKGITNHSADSMRSRFRRCLTSRFIEVLPSSLKEVDRQRLIDSILRPQSTHLNAGEHGDEDSFEFTIDEESPSKNPSSSSSSMLSPCPRRLCNSRPAPLSKFTTLRNRLHSTPVPDPVPTAASTSQRGRRASKTLPSEVDKPRNASGPLDSDKGQENIDSNAGPSSVCVTKGSLADDGPPTWTAEDDKQLGSCEPSVLQQLVERFGIQGFLHRVIHLASSPA</sequence>
<dbReference type="EMBL" id="CAXLJL010000156">
    <property type="protein sequence ID" value="CAL5133111.1"/>
    <property type="molecule type" value="Genomic_DNA"/>
</dbReference>
<dbReference type="InterPro" id="IPR015010">
    <property type="entry name" value="TERF2IP_Myb"/>
</dbReference>
<evidence type="ECO:0000313" key="8">
    <source>
        <dbReference type="EMBL" id="CAL5133111.1"/>
    </source>
</evidence>
<evidence type="ECO:0000256" key="6">
    <source>
        <dbReference type="SAM" id="MobiDB-lite"/>
    </source>
</evidence>
<evidence type="ECO:0000256" key="5">
    <source>
        <dbReference type="RuleBase" id="RU367107"/>
    </source>
</evidence>
<accession>A0AAV2TA09</accession>
<gene>
    <name evidence="8" type="ORF">CDAUBV1_LOCUS6395</name>
</gene>
<keyword evidence="3 5" id="KW-0779">Telomere</keyword>
<evidence type="ECO:0000313" key="9">
    <source>
        <dbReference type="Proteomes" id="UP001497525"/>
    </source>
</evidence>
<dbReference type="AlphaFoldDB" id="A0AAV2TA09"/>
<keyword evidence="4 5" id="KW-0539">Nucleus</keyword>
<comment type="subunit">
    <text evidence="5">Homodimer.</text>
</comment>
<protein>
    <recommendedName>
        <fullName evidence="5">Telomeric repeat-binding factor 2-interacting protein 1</fullName>
        <shortName evidence="5">TERF2-interacting telomeric protein 1</shortName>
    </recommendedName>
    <alternativeName>
        <fullName evidence="5">Repressor/activator protein 1 homolog</fullName>
    </alternativeName>
</protein>
<dbReference type="InterPro" id="IPR009057">
    <property type="entry name" value="Homeodomain-like_sf"/>
</dbReference>
<feature type="compositionally biased region" description="Polar residues" evidence="6">
    <location>
        <begin position="276"/>
        <end position="287"/>
    </location>
</feature>
<feature type="region of interest" description="Disordered" evidence="6">
    <location>
        <begin position="184"/>
        <end position="209"/>
    </location>
</feature>
<dbReference type="GO" id="GO:0031848">
    <property type="term" value="P:protection from non-homologous end joining at telomere"/>
    <property type="evidence" value="ECO:0007669"/>
    <property type="project" value="TreeGrafter"/>
</dbReference>
<dbReference type="GO" id="GO:0042162">
    <property type="term" value="F:telomeric DNA binding"/>
    <property type="evidence" value="ECO:0007669"/>
    <property type="project" value="TreeGrafter"/>
</dbReference>